<dbReference type="Proteomes" id="UP000066042">
    <property type="component" value="Chromosome"/>
</dbReference>
<gene>
    <name evidence="1" type="ORF">TBCH5v1_0848</name>
</gene>
<proteinExistence type="predicted"/>
<dbReference type="PATRIC" id="fig|55802.8.peg.847"/>
<dbReference type="STRING" id="55802.TBCH5v1_0848"/>
<evidence type="ECO:0000313" key="2">
    <source>
        <dbReference type="Proteomes" id="UP000066042"/>
    </source>
</evidence>
<accession>A0A0S1XAL1</accession>
<protein>
    <submittedName>
        <fullName evidence="1">Uncharacterized protein</fullName>
    </submittedName>
</protein>
<dbReference type="AlphaFoldDB" id="A0A0S1XAL1"/>
<evidence type="ECO:0000313" key="1">
    <source>
        <dbReference type="EMBL" id="ALM74802.1"/>
    </source>
</evidence>
<dbReference type="EMBL" id="CP013050">
    <property type="protein sequence ID" value="ALM74802.1"/>
    <property type="molecule type" value="Genomic_DNA"/>
</dbReference>
<reference evidence="1 2" key="1">
    <citation type="journal article" date="2016" name="Genome Announc.">
        <title>Complete genome sequence of the hyperthermophilic and piezophilic archaeon Thermococcus barophilus Ch5, capable of growth at the expense of hydrogenogenesis from carbon monoxide and formate.</title>
        <authorList>
            <person name="Oger P."/>
            <person name="Sokolova T.G."/>
            <person name="Kozhevnikova D.A."/>
            <person name="Taranov E.A."/>
            <person name="Vannier P."/>
            <person name="Lee H.S."/>
            <person name="Kwon K.K."/>
            <person name="Kang S.G."/>
            <person name="Lee J.H."/>
            <person name="Bonch-Osmolovskaya E.A."/>
            <person name="Lebedinsky A.V."/>
        </authorList>
    </citation>
    <scope>NUCLEOTIDE SEQUENCE [LARGE SCALE GENOMIC DNA]</scope>
    <source>
        <strain evidence="2">Ch5</strain>
    </source>
</reference>
<sequence>MLLMKKEPRKVKIREKKGLFGPVKEWEAENITDGIS</sequence>
<name>A0A0S1XAL1_THEBA</name>
<organism evidence="1 2">
    <name type="scientific">Thermococcus barophilus</name>
    <dbReference type="NCBI Taxonomy" id="55802"/>
    <lineage>
        <taxon>Archaea</taxon>
        <taxon>Methanobacteriati</taxon>
        <taxon>Methanobacteriota</taxon>
        <taxon>Thermococci</taxon>
        <taxon>Thermococcales</taxon>
        <taxon>Thermococcaceae</taxon>
        <taxon>Thermococcus</taxon>
    </lineage>
</organism>